<sequence>MKISSPFSFVCFGILFVFISCKNDVKKEENITSEEKKIALQYFANPVTGISELPNLFSNGNELFLSWTEEKDSLSILYFSKFKNEKWSPSEEITSGKDWFVNWADFPAIVENNGNILTNILQKSSPDTYSYDVKLNLFNSEEKKWNSNFMLHNDGTKSEHGFVSMVPYNDSFFVTWLDGRNTGGGHEGHDHNESAGAMTLRGAVVGVDGSITSENELDAKVCDCCQTSTALSSQGPVVVYRDRSDKEIRDISIVRWADSTWSQPKTVVADNWDIEGCPVNGPAVAAFEDNLAVAWFTGKDEKPKVQITFSNDGGKSFDTPIRVDSNTTLGRVDVAMLSQESAVISWMEVVDQETFIRLKKIYANGSKGEVITISGTSSARASGFPKIAIVKDFVYIAWTQINGKQSSIQTARISLDNL</sequence>
<reference evidence="1 2" key="1">
    <citation type="submission" date="2018-10" db="EMBL/GenBank/DDBJ databases">
        <title>Genomic Encyclopedia of Archaeal and Bacterial Type Strains, Phase II (KMG-II): from individual species to whole genera.</title>
        <authorList>
            <person name="Goeker M."/>
        </authorList>
    </citation>
    <scope>NUCLEOTIDE SEQUENCE [LARGE SCALE GENOMIC DNA]</scope>
    <source>
        <strain evidence="1 2">DSM 23424</strain>
    </source>
</reference>
<proteinExistence type="predicted"/>
<keyword evidence="2" id="KW-1185">Reference proteome</keyword>
<dbReference type="PROSITE" id="PS51257">
    <property type="entry name" value="PROKAR_LIPOPROTEIN"/>
    <property type="match status" value="1"/>
</dbReference>
<dbReference type="SUPFAM" id="SSF50939">
    <property type="entry name" value="Sialidases"/>
    <property type="match status" value="1"/>
</dbReference>
<accession>A0A3L9YGE3</accession>
<protein>
    <recommendedName>
        <fullName evidence="3">BNR repeat protein</fullName>
    </recommendedName>
</protein>
<organism evidence="1 2">
    <name type="scientific">Ulvibacter antarcticus</name>
    <dbReference type="NCBI Taxonomy" id="442714"/>
    <lineage>
        <taxon>Bacteria</taxon>
        <taxon>Pseudomonadati</taxon>
        <taxon>Bacteroidota</taxon>
        <taxon>Flavobacteriia</taxon>
        <taxon>Flavobacteriales</taxon>
        <taxon>Flavobacteriaceae</taxon>
        <taxon>Ulvibacter</taxon>
    </lineage>
</organism>
<dbReference type="Proteomes" id="UP000271339">
    <property type="component" value="Unassembled WGS sequence"/>
</dbReference>
<evidence type="ECO:0008006" key="3">
    <source>
        <dbReference type="Google" id="ProtNLM"/>
    </source>
</evidence>
<dbReference type="Gene3D" id="2.120.10.10">
    <property type="match status" value="1"/>
</dbReference>
<comment type="caution">
    <text evidence="1">The sequence shown here is derived from an EMBL/GenBank/DDBJ whole genome shotgun (WGS) entry which is preliminary data.</text>
</comment>
<dbReference type="RefSeq" id="WP_121907452.1">
    <property type="nucleotide sequence ID" value="NZ_REFC01000013.1"/>
</dbReference>
<dbReference type="AlphaFoldDB" id="A0A3L9YGE3"/>
<dbReference type="EMBL" id="REFC01000013">
    <property type="protein sequence ID" value="RMA58500.1"/>
    <property type="molecule type" value="Genomic_DNA"/>
</dbReference>
<evidence type="ECO:0000313" key="2">
    <source>
        <dbReference type="Proteomes" id="UP000271339"/>
    </source>
</evidence>
<evidence type="ECO:0000313" key="1">
    <source>
        <dbReference type="EMBL" id="RMA58500.1"/>
    </source>
</evidence>
<name>A0A3L9YGE3_9FLAO</name>
<dbReference type="OrthoDB" id="9764969at2"/>
<gene>
    <name evidence="1" type="ORF">BXY75_1873</name>
</gene>
<dbReference type="InterPro" id="IPR036278">
    <property type="entry name" value="Sialidase_sf"/>
</dbReference>